<dbReference type="AlphaFoldDB" id="A0AAW2GNL3"/>
<dbReference type="Proteomes" id="UP001430953">
    <property type="component" value="Unassembled WGS sequence"/>
</dbReference>
<comment type="caution">
    <text evidence="1">The sequence shown here is derived from an EMBL/GenBank/DDBJ whole genome shotgun (WGS) entry which is preliminary data.</text>
</comment>
<dbReference type="EMBL" id="JADYXP020000003">
    <property type="protein sequence ID" value="KAL0128277.1"/>
    <property type="molecule type" value="Genomic_DNA"/>
</dbReference>
<accession>A0AAW2GNL3</accession>
<keyword evidence="2" id="KW-1185">Reference proteome</keyword>
<organism evidence="1 2">
    <name type="scientific">Cardiocondyla obscurior</name>
    <dbReference type="NCBI Taxonomy" id="286306"/>
    <lineage>
        <taxon>Eukaryota</taxon>
        <taxon>Metazoa</taxon>
        <taxon>Ecdysozoa</taxon>
        <taxon>Arthropoda</taxon>
        <taxon>Hexapoda</taxon>
        <taxon>Insecta</taxon>
        <taxon>Pterygota</taxon>
        <taxon>Neoptera</taxon>
        <taxon>Endopterygota</taxon>
        <taxon>Hymenoptera</taxon>
        <taxon>Apocrita</taxon>
        <taxon>Aculeata</taxon>
        <taxon>Formicoidea</taxon>
        <taxon>Formicidae</taxon>
        <taxon>Myrmicinae</taxon>
        <taxon>Cardiocondyla</taxon>
    </lineage>
</organism>
<evidence type="ECO:0000313" key="2">
    <source>
        <dbReference type="Proteomes" id="UP001430953"/>
    </source>
</evidence>
<name>A0AAW2GNL3_9HYME</name>
<gene>
    <name evidence="1" type="ORF">PUN28_003502</name>
</gene>
<proteinExistence type="predicted"/>
<protein>
    <submittedName>
        <fullName evidence="1">Uncharacterized protein</fullName>
    </submittedName>
</protein>
<evidence type="ECO:0000313" key="1">
    <source>
        <dbReference type="EMBL" id="KAL0128277.1"/>
    </source>
</evidence>
<reference evidence="1 2" key="1">
    <citation type="submission" date="2023-03" db="EMBL/GenBank/DDBJ databases">
        <title>High recombination rates correlate with genetic variation in Cardiocondyla obscurior ants.</title>
        <authorList>
            <person name="Errbii M."/>
        </authorList>
    </citation>
    <scope>NUCLEOTIDE SEQUENCE [LARGE SCALE GENOMIC DNA]</scope>
    <source>
        <strain evidence="1">Alpha-2009</strain>
        <tissue evidence="1">Whole body</tissue>
    </source>
</reference>
<sequence length="161" mass="19058">MLDQLYVNFLQIAYVRILTREIVTKKYLRAICPVKFCRDRIGSEFIAVCLARFTSLFCRHVIHRLPAQTAFRFRSIIDFALKYFEIMRTIKEKIRHDKLPKKIIKYNSVVNIIVIRCFLMWLGCDSIPRLSYFSKLFFATTRGYIVQFCLARAVNLGILCE</sequence>